<dbReference type="InterPro" id="IPR045651">
    <property type="entry name" value="DUF6398"/>
</dbReference>
<feature type="domain" description="DUF6398" evidence="1">
    <location>
        <begin position="462"/>
        <end position="550"/>
    </location>
</feature>
<reference evidence="2" key="1">
    <citation type="journal article" date="2015" name="Proc. Natl. Acad. Sci. U.S.A.">
        <title>Networks of energetic and metabolic interactions define dynamics in microbial communities.</title>
        <authorList>
            <person name="Embree M."/>
            <person name="Liu J.K."/>
            <person name="Al-Bassam M.M."/>
            <person name="Zengler K."/>
        </authorList>
    </citation>
    <scope>NUCLEOTIDE SEQUENCE</scope>
</reference>
<dbReference type="AlphaFoldDB" id="A0A0W8FJL7"/>
<sequence>MSGTCLLCRAPVTRRTVQRHAEGCLRSSGWPVGKKPSFLIRVQDRYNKSYWLVVLARHDARLSDLDCLIRDVWVECCGHLSAFTIGGETYTSGDDIGDDMAVPLDRLLLPGSSFDYEYDFGTTTELELKVIGAAPVAPPEGPLCLIVRNDPLPIACETCGNRADFRLLDYSKGASGSFFCRECITSADPDLESAEIIENSPRSGVCGYAEDPVAAIRWYPPGWSAEDIVPEDLQEMLGIASQSDLEDDLLPAEDQMSDAEVRSMMDAVDSDIGEEVARFIGEEQAAHGEIFASMAEETVLSFCTFLYGLYRRDIRKWDAPVVRRCLLEEMVQNPIFPDEWPKNAVPILCRFLAHMSAAGRLQNAAELIGALKGAEPVFRKAATSPEKYHDLSRRLLERARDEGVDVKDRNSMLDFILREVTAMAGMDPDAEEYLGELKEMVLGNAAVLDIEHLRAEMILLRCEEFCSRLEDDTILDWCAALVKDLTAHPAPPLSRGDGVLWSAAIVYAACRDAGLIRRARGGSPLAQEISTFFDVRLSSIRNKVSGLKQYLPDTPGEDD</sequence>
<comment type="caution">
    <text evidence="2">The sequence shown here is derived from an EMBL/GenBank/DDBJ whole genome shotgun (WGS) entry which is preliminary data.</text>
</comment>
<name>A0A0W8FJL7_9ZZZZ</name>
<dbReference type="InterPro" id="IPR024047">
    <property type="entry name" value="MM3350-like_sf"/>
</dbReference>
<dbReference type="SUPFAM" id="SSF159941">
    <property type="entry name" value="MM3350-like"/>
    <property type="match status" value="1"/>
</dbReference>
<proteinExistence type="predicted"/>
<dbReference type="Gene3D" id="3.10.290.30">
    <property type="entry name" value="MM3350-like"/>
    <property type="match status" value="1"/>
</dbReference>
<protein>
    <recommendedName>
        <fullName evidence="1">DUF6398 domain-containing protein</fullName>
    </recommendedName>
</protein>
<dbReference type="EMBL" id="LNQE01001100">
    <property type="protein sequence ID" value="KUG21096.1"/>
    <property type="molecule type" value="Genomic_DNA"/>
</dbReference>
<evidence type="ECO:0000313" key="2">
    <source>
        <dbReference type="EMBL" id="KUG21096.1"/>
    </source>
</evidence>
<dbReference type="Pfam" id="PF19935">
    <property type="entry name" value="DUF6398"/>
    <property type="match status" value="1"/>
</dbReference>
<gene>
    <name evidence="2" type="ORF">ASZ90_009150</name>
</gene>
<evidence type="ECO:0000259" key="1">
    <source>
        <dbReference type="Pfam" id="PF19935"/>
    </source>
</evidence>
<accession>A0A0W8FJL7</accession>
<organism evidence="2">
    <name type="scientific">hydrocarbon metagenome</name>
    <dbReference type="NCBI Taxonomy" id="938273"/>
    <lineage>
        <taxon>unclassified sequences</taxon>
        <taxon>metagenomes</taxon>
        <taxon>ecological metagenomes</taxon>
    </lineage>
</organism>